<dbReference type="GO" id="GO:0004930">
    <property type="term" value="F:G protein-coupled receptor activity"/>
    <property type="evidence" value="ECO:0007669"/>
    <property type="project" value="UniProtKB-KW"/>
</dbReference>
<feature type="transmembrane region" description="Helical" evidence="13">
    <location>
        <begin position="761"/>
        <end position="786"/>
    </location>
</feature>
<keyword evidence="5 13" id="KW-1133">Transmembrane helix</keyword>
<keyword evidence="14" id="KW-0732">Signal</keyword>
<accession>T1K3K1</accession>
<evidence type="ECO:0000256" key="9">
    <source>
        <dbReference type="ARBA" id="ARBA00023180"/>
    </source>
</evidence>
<dbReference type="PRINTS" id="PR00248">
    <property type="entry name" value="GPCRMGR"/>
</dbReference>
<dbReference type="SUPFAM" id="SSF53822">
    <property type="entry name" value="Periplasmic binding protein-like I"/>
    <property type="match status" value="1"/>
</dbReference>
<keyword evidence="10" id="KW-0807">Transducer</keyword>
<evidence type="ECO:0000256" key="12">
    <source>
        <dbReference type="SAM" id="MobiDB-lite"/>
    </source>
</evidence>
<dbReference type="Pfam" id="PF07562">
    <property type="entry name" value="NCD3G"/>
    <property type="match status" value="1"/>
</dbReference>
<keyword evidence="7 13" id="KW-0472">Membrane</keyword>
<dbReference type="InterPro" id="IPR017979">
    <property type="entry name" value="GPCR_3_CS"/>
</dbReference>
<dbReference type="InterPro" id="IPR011500">
    <property type="entry name" value="GPCR_3_9-Cys_dom"/>
</dbReference>
<organism evidence="16 17">
    <name type="scientific">Tetranychus urticae</name>
    <name type="common">Two-spotted spider mite</name>
    <dbReference type="NCBI Taxonomy" id="32264"/>
    <lineage>
        <taxon>Eukaryota</taxon>
        <taxon>Metazoa</taxon>
        <taxon>Ecdysozoa</taxon>
        <taxon>Arthropoda</taxon>
        <taxon>Chelicerata</taxon>
        <taxon>Arachnida</taxon>
        <taxon>Acari</taxon>
        <taxon>Acariformes</taxon>
        <taxon>Trombidiformes</taxon>
        <taxon>Prostigmata</taxon>
        <taxon>Eleutherengona</taxon>
        <taxon>Raphignathae</taxon>
        <taxon>Tetranychoidea</taxon>
        <taxon>Tetranychidae</taxon>
        <taxon>Tetranychus</taxon>
    </lineage>
</organism>
<dbReference type="GO" id="GO:0005886">
    <property type="term" value="C:plasma membrane"/>
    <property type="evidence" value="ECO:0007669"/>
    <property type="project" value="UniProtKB-SubCell"/>
</dbReference>
<dbReference type="PANTHER" id="PTHR24060">
    <property type="entry name" value="METABOTROPIC GLUTAMATE RECEPTOR"/>
    <property type="match status" value="1"/>
</dbReference>
<feature type="compositionally biased region" description="Low complexity" evidence="12">
    <location>
        <begin position="35"/>
        <end position="56"/>
    </location>
</feature>
<dbReference type="STRING" id="32264.T1K3K1"/>
<name>T1K3K1_TETUR</name>
<proteinExistence type="inferred from homology"/>
<dbReference type="OMA" id="KHWRQWV"/>
<dbReference type="PRINTS" id="PR00593">
    <property type="entry name" value="MTABOTROPICR"/>
</dbReference>
<dbReference type="InterPro" id="IPR000337">
    <property type="entry name" value="GPCR_3"/>
</dbReference>
<evidence type="ECO:0000256" key="2">
    <source>
        <dbReference type="ARBA" id="ARBA00007242"/>
    </source>
</evidence>
<dbReference type="InterPro" id="IPR017978">
    <property type="entry name" value="GPCR_3_C"/>
</dbReference>
<comment type="function">
    <text evidence="11">G-protein coupled receptor for glutamate. Ligand binding causes a conformation change that triggers signaling via guanine nucleotide-binding proteins (G proteins) and modulates the activity of down-stream effectors.</text>
</comment>
<sequence length="1107" mass="124883">MSFSGLLVLLMFTNLITNSSTNHFTWIHRFLTDQSSRSSPSSIPLSSSYSSSSSPVSSSLSASSTTFNHFGYNVYPSKHNESNINKISVKQEPIQQHVEHANPIHHHHHHVRSNANGNNHINSLPSSKPISLEAGKGSSLPSTNFHAKSDNFIVNNDEPLNSLVKARFDRNTSLSSLLGQSEITADQPLNRSRFSYLSKNGKVYSWPVKRAAEVNGDVILGGLMMVHQREDRMTCGEIMPQGGIQVVECMLYTLDWINNQEDFLPGITLGAYILDDCDKDTYGLEQAVDFIKGSISNIGEGTYFCKDGSTPALEQRVISGVLGAASSVTSIQVANLLRLFRIPQISFFSTSPELSNKERFKYFLRTVPSDRNQAQAMVDIILRLNWTYVSVLYEESNYGAKAFEVLDDLLTARGICIAVREKLPKDSGVAHEKTYDSILHKLLAKPRARGVVVFGSDQEVKDLMESVRRNKVTGRFQWIGSDGWSARALVHVGNEAEVEGTLSVQPLANPVKGFDDYFLSLTPKNNKRNPWFIEFWEHYFACKWNNSQITPFNQEYEKFCTGEERMSYQNGYQSERQLQFVSDAVLVFGYALREMHKERCGGQPGICDNMNVNDGDILLEYLKKVQFTGLSGDDFRFSENQNGPIRYNILHFKRISTDEWAWVKVGKYEDKILDLNMDLVRFTQENPEIPSSVCSPPCSKGQAKKYIDGEKCCWHCSDCGKYQILASETECYNCANGYLPDESQSVCIPIPEEYVNINSSLVIGAITFSSTGALTVLWIICVFIKYKETPIVRASGRELSFVLLVGLLFCYSITYLLMLRPTNFVCGLIHTMIGCSFSIVYSSLLTKTNRISRIFDAGKKSAQRPSFISPQSQLCICIFMILIQVIITLLWFAFHPPKSVHMYPTREDNLITCSSNESVDFFLAFAYPFILIFVCTVYAVLTRKIPEAFNESKYIGFTMYTTCVIWIAFIPIYFTTRQDITLNITTLSYSINCSATIAVACLFSPKLYIILLHPEKNIRQSMMPHNKYGTTKVQNPPTLITCTSSGRMESATQSEETEMLHRHRTNHDCQPEKVHSQTQTSPVISYQEIPLVNSYNSNHLNQIKTNS</sequence>
<dbReference type="AlphaFoldDB" id="T1K3K1"/>
<evidence type="ECO:0000256" key="7">
    <source>
        <dbReference type="ARBA" id="ARBA00023136"/>
    </source>
</evidence>
<dbReference type="OrthoDB" id="9987222at2759"/>
<dbReference type="EMBL" id="CAEY01001383">
    <property type="status" value="NOT_ANNOTATED_CDS"/>
    <property type="molecule type" value="Genomic_DNA"/>
</dbReference>
<keyword evidence="9" id="KW-0325">Glycoprotein</keyword>
<keyword evidence="3" id="KW-1003">Cell membrane</keyword>
<evidence type="ECO:0000259" key="15">
    <source>
        <dbReference type="PROSITE" id="PS50259"/>
    </source>
</evidence>
<evidence type="ECO:0000256" key="1">
    <source>
        <dbReference type="ARBA" id="ARBA00004651"/>
    </source>
</evidence>
<evidence type="ECO:0000256" key="11">
    <source>
        <dbReference type="ARBA" id="ARBA00054813"/>
    </source>
</evidence>
<feature type="transmembrane region" description="Helical" evidence="13">
    <location>
        <begin position="954"/>
        <end position="974"/>
    </location>
</feature>
<feature type="domain" description="G-protein coupled receptors family 3 profile" evidence="15">
    <location>
        <begin position="761"/>
        <end position="1026"/>
    </location>
</feature>
<keyword evidence="4 13" id="KW-0812">Transmembrane</keyword>
<feature type="transmembrane region" description="Helical" evidence="13">
    <location>
        <begin position="874"/>
        <end position="894"/>
    </location>
</feature>
<keyword evidence="6" id="KW-0297">G-protein coupled receptor</keyword>
<dbReference type="EnsemblMetazoa" id="tetur04g09010.1">
    <property type="protein sequence ID" value="tetur04g09010.1"/>
    <property type="gene ID" value="tetur04g09010"/>
</dbReference>
<dbReference type="KEGG" id="tut:107360009"/>
<dbReference type="InterPro" id="IPR000162">
    <property type="entry name" value="GPCR_3_mtglu_rcpt"/>
</dbReference>
<evidence type="ECO:0000256" key="13">
    <source>
        <dbReference type="SAM" id="Phobius"/>
    </source>
</evidence>
<feature type="transmembrane region" description="Helical" evidence="13">
    <location>
        <begin position="986"/>
        <end position="1012"/>
    </location>
</feature>
<dbReference type="HOGENOM" id="CLU_005389_0_0_1"/>
<dbReference type="FunFam" id="3.40.50.2300:FF:000681">
    <property type="entry name" value="Metabotropic glutamate receptor-like Protein"/>
    <property type="match status" value="1"/>
</dbReference>
<feature type="compositionally biased region" description="Polar residues" evidence="12">
    <location>
        <begin position="113"/>
        <end position="129"/>
    </location>
</feature>
<feature type="signal peptide" evidence="14">
    <location>
        <begin position="1"/>
        <end position="21"/>
    </location>
</feature>
<dbReference type="InterPro" id="IPR038550">
    <property type="entry name" value="GPCR_3_9-Cys_sf"/>
</dbReference>
<dbReference type="Pfam" id="PF00003">
    <property type="entry name" value="7tm_3"/>
    <property type="match status" value="1"/>
</dbReference>
<feature type="chain" id="PRO_5004591032" description="G-protein coupled receptors family 3 profile domain-containing protein" evidence="14">
    <location>
        <begin position="22"/>
        <end position="1107"/>
    </location>
</feature>
<evidence type="ECO:0000256" key="10">
    <source>
        <dbReference type="ARBA" id="ARBA00023224"/>
    </source>
</evidence>
<feature type="region of interest" description="Disordered" evidence="12">
    <location>
        <begin position="34"/>
        <end position="56"/>
    </location>
</feature>
<dbReference type="Pfam" id="PF01094">
    <property type="entry name" value="ANF_receptor"/>
    <property type="match status" value="1"/>
</dbReference>
<dbReference type="Gene3D" id="2.10.50.30">
    <property type="entry name" value="GPCR, family 3, nine cysteines domain"/>
    <property type="match status" value="1"/>
</dbReference>
<dbReference type="Gene3D" id="3.40.50.2300">
    <property type="match status" value="2"/>
</dbReference>
<protein>
    <recommendedName>
        <fullName evidence="15">G-protein coupled receptors family 3 profile domain-containing protein</fullName>
    </recommendedName>
</protein>
<dbReference type="InterPro" id="IPR001828">
    <property type="entry name" value="ANF_lig-bd_rcpt"/>
</dbReference>
<dbReference type="FunFam" id="2.10.50.30:FF:000001">
    <property type="entry name" value="metabotropic glutamate receptor 1"/>
    <property type="match status" value="1"/>
</dbReference>
<evidence type="ECO:0000256" key="8">
    <source>
        <dbReference type="ARBA" id="ARBA00023170"/>
    </source>
</evidence>
<dbReference type="EMBL" id="CAEY01001382">
    <property type="status" value="NOT_ANNOTATED_CDS"/>
    <property type="molecule type" value="Genomic_DNA"/>
</dbReference>
<dbReference type="PROSITE" id="PS00981">
    <property type="entry name" value="G_PROTEIN_RECEP_F3_3"/>
    <property type="match status" value="1"/>
</dbReference>
<reference evidence="17" key="1">
    <citation type="submission" date="2011-08" db="EMBL/GenBank/DDBJ databases">
        <authorList>
            <person name="Rombauts S."/>
        </authorList>
    </citation>
    <scope>NUCLEOTIDE SEQUENCE</scope>
    <source>
        <strain evidence="17">London</strain>
    </source>
</reference>
<evidence type="ECO:0000313" key="17">
    <source>
        <dbReference type="Proteomes" id="UP000015104"/>
    </source>
</evidence>
<dbReference type="eggNOG" id="KOG1056">
    <property type="taxonomic scope" value="Eukaryota"/>
</dbReference>
<dbReference type="CDD" id="cd06362">
    <property type="entry name" value="PBP1_mGluR"/>
    <property type="match status" value="1"/>
</dbReference>
<evidence type="ECO:0000256" key="3">
    <source>
        <dbReference type="ARBA" id="ARBA00022475"/>
    </source>
</evidence>
<comment type="subcellular location">
    <subcellularLocation>
        <location evidence="1">Cell membrane</location>
        <topology evidence="1">Multi-pass membrane protein</topology>
    </subcellularLocation>
</comment>
<evidence type="ECO:0000256" key="4">
    <source>
        <dbReference type="ARBA" id="ARBA00022692"/>
    </source>
</evidence>
<evidence type="ECO:0000313" key="16">
    <source>
        <dbReference type="EnsemblMetazoa" id="tetur04g09010.1"/>
    </source>
</evidence>
<feature type="transmembrane region" description="Helical" evidence="13">
    <location>
        <begin position="921"/>
        <end position="942"/>
    </location>
</feature>
<dbReference type="InterPro" id="IPR050726">
    <property type="entry name" value="mGluR"/>
</dbReference>
<comment type="similarity">
    <text evidence="2">Belongs to the G-protein coupled receptor 3 family.</text>
</comment>
<dbReference type="Proteomes" id="UP000015104">
    <property type="component" value="Unassembled WGS sequence"/>
</dbReference>
<evidence type="ECO:0000256" key="6">
    <source>
        <dbReference type="ARBA" id="ARBA00023040"/>
    </source>
</evidence>
<dbReference type="PROSITE" id="PS50259">
    <property type="entry name" value="G_PROTEIN_RECEP_F3_4"/>
    <property type="match status" value="1"/>
</dbReference>
<dbReference type="InterPro" id="IPR028082">
    <property type="entry name" value="Peripla_BP_I"/>
</dbReference>
<dbReference type="FunFam" id="3.40.50.2300:FF:000145">
    <property type="entry name" value="Glutamate receptor, metabotropic"/>
    <property type="match status" value="1"/>
</dbReference>
<feature type="transmembrane region" description="Helical" evidence="13">
    <location>
        <begin position="824"/>
        <end position="844"/>
    </location>
</feature>
<reference evidence="16" key="2">
    <citation type="submission" date="2015-06" db="UniProtKB">
        <authorList>
            <consortium name="EnsemblMetazoa"/>
        </authorList>
    </citation>
    <scope>IDENTIFICATION</scope>
</reference>
<feature type="transmembrane region" description="Helical" evidence="13">
    <location>
        <begin position="798"/>
        <end position="818"/>
    </location>
</feature>
<dbReference type="CDD" id="cd15045">
    <property type="entry name" value="7tmC_mGluRs"/>
    <property type="match status" value="1"/>
</dbReference>
<evidence type="ECO:0000256" key="14">
    <source>
        <dbReference type="SAM" id="SignalP"/>
    </source>
</evidence>
<keyword evidence="8" id="KW-0675">Receptor</keyword>
<keyword evidence="17" id="KW-1185">Reference proteome</keyword>
<evidence type="ECO:0000256" key="5">
    <source>
        <dbReference type="ARBA" id="ARBA00022989"/>
    </source>
</evidence>
<gene>
    <name evidence="16" type="primary">107360009</name>
</gene>
<feature type="region of interest" description="Disordered" evidence="12">
    <location>
        <begin position="104"/>
        <end position="137"/>
    </location>
</feature>